<name>A0A1H5V0Y0_9EURY</name>
<dbReference type="EMBL" id="CP031311">
    <property type="protein sequence ID" value="QCC46871.1"/>
    <property type="molecule type" value="Genomic_DNA"/>
</dbReference>
<dbReference type="EMBL" id="FNVN01000001">
    <property type="protein sequence ID" value="SEF80328.1"/>
    <property type="molecule type" value="Genomic_DNA"/>
</dbReference>
<dbReference type="GeneID" id="39857192"/>
<evidence type="ECO:0000313" key="2">
    <source>
        <dbReference type="EMBL" id="QCC46871.1"/>
    </source>
</evidence>
<evidence type="ECO:0000256" key="1">
    <source>
        <dbReference type="SAM" id="Phobius"/>
    </source>
</evidence>
<dbReference type="AlphaFoldDB" id="A0A1H5V0Y0"/>
<dbReference type="KEGG" id="hlm:DV707_03850"/>
<dbReference type="Proteomes" id="UP000236740">
    <property type="component" value="Unassembled WGS sequence"/>
</dbReference>
<reference evidence="2 5" key="2">
    <citation type="journal article" date="2019" name="Nat. Commun.">
        <title>A new type of DNA phosphorothioation-based antiviral system in archaea.</title>
        <authorList>
            <person name="Xiong L."/>
            <person name="Liu S."/>
            <person name="Chen S."/>
            <person name="Xiao Y."/>
            <person name="Zhu B."/>
            <person name="Gao Y."/>
            <person name="Zhang Y."/>
            <person name="Chen B."/>
            <person name="Luo J."/>
            <person name="Deng Z."/>
            <person name="Chen X."/>
            <person name="Wang L."/>
            <person name="Chen S."/>
        </authorList>
    </citation>
    <scope>NUCLEOTIDE SEQUENCE [LARGE SCALE GENOMIC DNA]</scope>
    <source>
        <strain evidence="2 5">CGMCC 1.10331</strain>
    </source>
</reference>
<evidence type="ECO:0000313" key="5">
    <source>
        <dbReference type="Proteomes" id="UP000296733"/>
    </source>
</evidence>
<evidence type="ECO:0000313" key="3">
    <source>
        <dbReference type="EMBL" id="SEF80328.1"/>
    </source>
</evidence>
<dbReference type="OrthoDB" id="377275at2157"/>
<proteinExistence type="predicted"/>
<sequence length="73" mass="7691">MVLTEATGVLCVLAGGYALARPLSIRNYPTADHWESDPESARQEQRAYASMAAFCTILGGIALVVLGLLGRGP</sequence>
<accession>A0A1H5V0Y0</accession>
<dbReference type="RefSeq" id="WP_103990528.1">
    <property type="nucleotide sequence ID" value="NZ_CP031311.1"/>
</dbReference>
<evidence type="ECO:0008006" key="6">
    <source>
        <dbReference type="Google" id="ProtNLM"/>
    </source>
</evidence>
<evidence type="ECO:0000313" key="4">
    <source>
        <dbReference type="Proteomes" id="UP000236740"/>
    </source>
</evidence>
<dbReference type="Proteomes" id="UP000296733">
    <property type="component" value="Chromosome"/>
</dbReference>
<reference evidence="3 4" key="1">
    <citation type="submission" date="2016-10" db="EMBL/GenBank/DDBJ databases">
        <authorList>
            <person name="de Groot N.N."/>
        </authorList>
    </citation>
    <scope>NUCLEOTIDE SEQUENCE [LARGE SCALE GENOMIC DNA]</scope>
    <source>
        <strain evidence="3 4">CGMCC 1.10331</strain>
    </source>
</reference>
<keyword evidence="1" id="KW-0812">Transmembrane</keyword>
<gene>
    <name evidence="2" type="ORF">DV707_03850</name>
    <name evidence="3" type="ORF">SAMN04488133_0787</name>
</gene>
<protein>
    <recommendedName>
        <fullName evidence="6">DUF3784 domain-containing protein</fullName>
    </recommendedName>
</protein>
<keyword evidence="4" id="KW-1185">Reference proteome</keyword>
<organism evidence="3 4">
    <name type="scientific">Halobellus limi</name>
    <dbReference type="NCBI Taxonomy" id="699433"/>
    <lineage>
        <taxon>Archaea</taxon>
        <taxon>Methanobacteriati</taxon>
        <taxon>Methanobacteriota</taxon>
        <taxon>Stenosarchaea group</taxon>
        <taxon>Halobacteria</taxon>
        <taxon>Halobacteriales</taxon>
        <taxon>Haloferacaceae</taxon>
        <taxon>Halobellus</taxon>
    </lineage>
</organism>
<keyword evidence="1" id="KW-0472">Membrane</keyword>
<keyword evidence="1" id="KW-1133">Transmembrane helix</keyword>
<feature type="transmembrane region" description="Helical" evidence="1">
    <location>
        <begin position="47"/>
        <end position="69"/>
    </location>
</feature>